<dbReference type="Gene3D" id="3.40.50.2300">
    <property type="match status" value="1"/>
</dbReference>
<dbReference type="SMART" id="SM00862">
    <property type="entry name" value="Trans_reg_C"/>
    <property type="match status" value="1"/>
</dbReference>
<dbReference type="PROSITE" id="PS51755">
    <property type="entry name" value="OMPR_PHOB"/>
    <property type="match status" value="1"/>
</dbReference>
<dbReference type="InterPro" id="IPR039420">
    <property type="entry name" value="WalR-like"/>
</dbReference>
<feature type="domain" description="OmpR/PhoB-type" evidence="11">
    <location>
        <begin position="130"/>
        <end position="229"/>
    </location>
</feature>
<evidence type="ECO:0000256" key="2">
    <source>
        <dbReference type="ARBA" id="ARBA00022490"/>
    </source>
</evidence>
<evidence type="ECO:0000256" key="4">
    <source>
        <dbReference type="ARBA" id="ARBA00023012"/>
    </source>
</evidence>
<comment type="caution">
    <text evidence="12">The sequence shown here is derived from an EMBL/GenBank/DDBJ whole genome shotgun (WGS) entry which is preliminary data.</text>
</comment>
<dbReference type="InterPro" id="IPR001867">
    <property type="entry name" value="OmpR/PhoB-type_DNA-bd"/>
</dbReference>
<evidence type="ECO:0000256" key="6">
    <source>
        <dbReference type="ARBA" id="ARBA00023125"/>
    </source>
</evidence>
<accession>A0A934SI20</accession>
<evidence type="ECO:0000256" key="3">
    <source>
        <dbReference type="ARBA" id="ARBA00022553"/>
    </source>
</evidence>
<dbReference type="PANTHER" id="PTHR48111:SF50">
    <property type="entry name" value="KDP OPERON TRANSCRIPTIONAL REGULATORY PROTEIN KDPE"/>
    <property type="match status" value="1"/>
</dbReference>
<dbReference type="SMART" id="SM00448">
    <property type="entry name" value="REC"/>
    <property type="match status" value="1"/>
</dbReference>
<dbReference type="CDD" id="cd00383">
    <property type="entry name" value="trans_reg_C"/>
    <property type="match status" value="1"/>
</dbReference>
<gene>
    <name evidence="12" type="ORF">JJJ17_20070</name>
</gene>
<dbReference type="GO" id="GO:0042802">
    <property type="term" value="F:identical protein binding"/>
    <property type="evidence" value="ECO:0007669"/>
    <property type="project" value="UniProtKB-ARBA"/>
</dbReference>
<dbReference type="GO" id="GO:0000156">
    <property type="term" value="F:phosphorelay response regulator activity"/>
    <property type="evidence" value="ECO:0007669"/>
    <property type="project" value="TreeGrafter"/>
</dbReference>
<evidence type="ECO:0000259" key="10">
    <source>
        <dbReference type="PROSITE" id="PS50110"/>
    </source>
</evidence>
<feature type="domain" description="Response regulatory" evidence="10">
    <location>
        <begin position="8"/>
        <end position="121"/>
    </location>
</feature>
<dbReference type="InterPro" id="IPR011006">
    <property type="entry name" value="CheY-like_superfamily"/>
</dbReference>
<sequence length="234" mass="26195">MPEPSQPLILIVDDEPQIQRFLTHALNASGYRTIEAVTGRDGLQQYRSARPDLIILDLGLPDMDGKSVIEVLRDDGTVPVIVLSAHDQEMEKIMALDLGADDFVSKPFAIGELLARIRVCLRPRRTVGQQDVLSWDNLEIDRAAHEVRLAGTLIRLTPKEFQLLIALADNPGRVLTHRQLLQKVWGPAHVEDVPYLRVFIGQLRQKLALTADGPVQIHTEAGIGYRWLVQTDQP</sequence>
<name>A0A934SI20_9RHOB</name>
<keyword evidence="7" id="KW-0804">Transcription</keyword>
<dbReference type="InterPro" id="IPR036388">
    <property type="entry name" value="WH-like_DNA-bd_sf"/>
</dbReference>
<keyword evidence="3 8" id="KW-0597">Phosphoprotein</keyword>
<evidence type="ECO:0000256" key="8">
    <source>
        <dbReference type="PROSITE-ProRule" id="PRU00169"/>
    </source>
</evidence>
<dbReference type="Pfam" id="PF00072">
    <property type="entry name" value="Response_reg"/>
    <property type="match status" value="1"/>
</dbReference>
<keyword evidence="13" id="KW-1185">Reference proteome</keyword>
<organism evidence="12 13">
    <name type="scientific">Paracoccus caeni</name>
    <dbReference type="NCBI Taxonomy" id="657651"/>
    <lineage>
        <taxon>Bacteria</taxon>
        <taxon>Pseudomonadati</taxon>
        <taxon>Pseudomonadota</taxon>
        <taxon>Alphaproteobacteria</taxon>
        <taxon>Rhodobacterales</taxon>
        <taxon>Paracoccaceae</taxon>
        <taxon>Paracoccus</taxon>
    </lineage>
</organism>
<evidence type="ECO:0000256" key="5">
    <source>
        <dbReference type="ARBA" id="ARBA00023015"/>
    </source>
</evidence>
<dbReference type="SUPFAM" id="SSF52172">
    <property type="entry name" value="CheY-like"/>
    <property type="match status" value="1"/>
</dbReference>
<proteinExistence type="predicted"/>
<feature type="DNA-binding region" description="OmpR/PhoB-type" evidence="9">
    <location>
        <begin position="130"/>
        <end position="229"/>
    </location>
</feature>
<keyword evidence="6 9" id="KW-0238">DNA-binding</keyword>
<evidence type="ECO:0000256" key="9">
    <source>
        <dbReference type="PROSITE-ProRule" id="PRU01091"/>
    </source>
</evidence>
<dbReference type="Pfam" id="PF00486">
    <property type="entry name" value="Trans_reg_C"/>
    <property type="match status" value="1"/>
</dbReference>
<keyword evidence="2" id="KW-0963">Cytoplasm</keyword>
<evidence type="ECO:0000259" key="11">
    <source>
        <dbReference type="PROSITE" id="PS51755"/>
    </source>
</evidence>
<protein>
    <submittedName>
        <fullName evidence="12">Response regulator transcription factor</fullName>
    </submittedName>
</protein>
<dbReference type="AlphaFoldDB" id="A0A934SI20"/>
<keyword evidence="4" id="KW-0902">Two-component regulatory system</keyword>
<evidence type="ECO:0000256" key="1">
    <source>
        <dbReference type="ARBA" id="ARBA00004496"/>
    </source>
</evidence>
<dbReference type="GO" id="GO:0005829">
    <property type="term" value="C:cytosol"/>
    <property type="evidence" value="ECO:0007669"/>
    <property type="project" value="TreeGrafter"/>
</dbReference>
<evidence type="ECO:0000313" key="13">
    <source>
        <dbReference type="Proteomes" id="UP000640485"/>
    </source>
</evidence>
<dbReference type="FunFam" id="3.40.50.2300:FF:000021">
    <property type="entry name" value="Two-component system response regulator KdpE"/>
    <property type="match status" value="1"/>
</dbReference>
<dbReference type="PANTHER" id="PTHR48111">
    <property type="entry name" value="REGULATOR OF RPOS"/>
    <property type="match status" value="1"/>
</dbReference>
<dbReference type="CDD" id="cd17620">
    <property type="entry name" value="REC_OmpR_KdpE-like"/>
    <property type="match status" value="1"/>
</dbReference>
<evidence type="ECO:0000256" key="7">
    <source>
        <dbReference type="ARBA" id="ARBA00023163"/>
    </source>
</evidence>
<dbReference type="GO" id="GO:0000987">
    <property type="term" value="F:cis-regulatory region sequence-specific DNA binding"/>
    <property type="evidence" value="ECO:0007669"/>
    <property type="project" value="UniProtKB-ARBA"/>
</dbReference>
<dbReference type="PROSITE" id="PS50110">
    <property type="entry name" value="RESPONSE_REGULATORY"/>
    <property type="match status" value="1"/>
</dbReference>
<dbReference type="EMBL" id="JAEPRQ010000016">
    <property type="protein sequence ID" value="MBK4218232.1"/>
    <property type="molecule type" value="Genomic_DNA"/>
</dbReference>
<dbReference type="GO" id="GO:0032993">
    <property type="term" value="C:protein-DNA complex"/>
    <property type="evidence" value="ECO:0007669"/>
    <property type="project" value="TreeGrafter"/>
</dbReference>
<dbReference type="Proteomes" id="UP000640485">
    <property type="component" value="Unassembled WGS sequence"/>
</dbReference>
<keyword evidence="5" id="KW-0805">Transcription regulation</keyword>
<evidence type="ECO:0000313" key="12">
    <source>
        <dbReference type="EMBL" id="MBK4218232.1"/>
    </source>
</evidence>
<dbReference type="Gene3D" id="1.10.10.10">
    <property type="entry name" value="Winged helix-like DNA-binding domain superfamily/Winged helix DNA-binding domain"/>
    <property type="match status" value="1"/>
</dbReference>
<dbReference type="GO" id="GO:0045893">
    <property type="term" value="P:positive regulation of DNA-templated transcription"/>
    <property type="evidence" value="ECO:0007669"/>
    <property type="project" value="UniProtKB-ARBA"/>
</dbReference>
<feature type="modified residue" description="4-aspartylphosphate" evidence="8">
    <location>
        <position position="57"/>
    </location>
</feature>
<reference evidence="12" key="1">
    <citation type="submission" date="2021-01" db="EMBL/GenBank/DDBJ databases">
        <title>Paracoccus amoyensis sp. nov., isolated from the surface seawater along the coast of Xiamen Island, China.</title>
        <authorList>
            <person name="Lyu L."/>
        </authorList>
    </citation>
    <scope>NUCLEOTIDE SEQUENCE</scope>
    <source>
        <strain evidence="12">MJ17</strain>
    </source>
</reference>
<dbReference type="RefSeq" id="WP_200689676.1">
    <property type="nucleotide sequence ID" value="NZ_JAEPRQ010000016.1"/>
</dbReference>
<comment type="subcellular location">
    <subcellularLocation>
        <location evidence="1">Cytoplasm</location>
    </subcellularLocation>
</comment>
<dbReference type="InterPro" id="IPR001789">
    <property type="entry name" value="Sig_transdc_resp-reg_receiver"/>
</dbReference>
<dbReference type="Gene3D" id="6.10.250.690">
    <property type="match status" value="1"/>
</dbReference>